<dbReference type="EMBL" id="BJTG01000001">
    <property type="protein sequence ID" value="GEJ55572.1"/>
    <property type="molecule type" value="Genomic_DNA"/>
</dbReference>
<gene>
    <name evidence="3" type="ORF">AMYX_03130</name>
</gene>
<reference evidence="4" key="1">
    <citation type="journal article" date="2020" name="Appl. Environ. Microbiol.">
        <title>Diazotrophic Anaeromyxobacter Isolates from Soils.</title>
        <authorList>
            <person name="Masuda Y."/>
            <person name="Yamanaka H."/>
            <person name="Xu Z.X."/>
            <person name="Shiratori Y."/>
            <person name="Aono T."/>
            <person name="Amachi S."/>
            <person name="Senoo K."/>
            <person name="Itoh H."/>
        </authorList>
    </citation>
    <scope>NUCLEOTIDE SEQUENCE [LARGE SCALE GENOMIC DNA]</scope>
    <source>
        <strain evidence="4">R267</strain>
    </source>
</reference>
<dbReference type="Proteomes" id="UP000503640">
    <property type="component" value="Unassembled WGS sequence"/>
</dbReference>
<keyword evidence="4" id="KW-1185">Reference proteome</keyword>
<protein>
    <recommendedName>
        <fullName evidence="2">HNH nuclease domain-containing protein</fullName>
    </recommendedName>
</protein>
<name>A0A7I9VGP9_9BACT</name>
<comment type="caution">
    <text evidence="3">The sequence shown here is derived from an EMBL/GenBank/DDBJ whole genome shotgun (WGS) entry which is preliminary data.</text>
</comment>
<dbReference type="SMART" id="SM00507">
    <property type="entry name" value="HNHc"/>
    <property type="match status" value="1"/>
</dbReference>
<dbReference type="Gene3D" id="1.10.30.50">
    <property type="match status" value="1"/>
</dbReference>
<dbReference type="Pfam" id="PF01844">
    <property type="entry name" value="HNH"/>
    <property type="match status" value="1"/>
</dbReference>
<proteinExistence type="predicted"/>
<dbReference type="GO" id="GO:0004519">
    <property type="term" value="F:endonuclease activity"/>
    <property type="evidence" value="ECO:0007669"/>
    <property type="project" value="InterPro"/>
</dbReference>
<evidence type="ECO:0000313" key="3">
    <source>
        <dbReference type="EMBL" id="GEJ55572.1"/>
    </source>
</evidence>
<evidence type="ECO:0000256" key="1">
    <source>
        <dbReference type="SAM" id="MobiDB-lite"/>
    </source>
</evidence>
<feature type="region of interest" description="Disordered" evidence="1">
    <location>
        <begin position="92"/>
        <end position="133"/>
    </location>
</feature>
<dbReference type="AlphaFoldDB" id="A0A7I9VGP9"/>
<dbReference type="GO" id="GO:0008270">
    <property type="term" value="F:zinc ion binding"/>
    <property type="evidence" value="ECO:0007669"/>
    <property type="project" value="InterPro"/>
</dbReference>
<evidence type="ECO:0000259" key="2">
    <source>
        <dbReference type="SMART" id="SM00507"/>
    </source>
</evidence>
<organism evidence="3 4">
    <name type="scientific">Anaeromyxobacter diazotrophicus</name>
    <dbReference type="NCBI Taxonomy" id="2590199"/>
    <lineage>
        <taxon>Bacteria</taxon>
        <taxon>Pseudomonadati</taxon>
        <taxon>Myxococcota</taxon>
        <taxon>Myxococcia</taxon>
        <taxon>Myxococcales</taxon>
        <taxon>Cystobacterineae</taxon>
        <taxon>Anaeromyxobacteraceae</taxon>
        <taxon>Anaeromyxobacter</taxon>
    </lineage>
</organism>
<dbReference type="RefSeq" id="WP_176062363.1">
    <property type="nucleotide sequence ID" value="NZ_BJTG01000001.1"/>
</dbReference>
<dbReference type="CDD" id="cd00085">
    <property type="entry name" value="HNHc"/>
    <property type="match status" value="1"/>
</dbReference>
<evidence type="ECO:0000313" key="4">
    <source>
        <dbReference type="Proteomes" id="UP000503640"/>
    </source>
</evidence>
<feature type="domain" description="HNH nuclease" evidence="2">
    <location>
        <begin position="21"/>
        <end position="78"/>
    </location>
</feature>
<sequence length="133" mass="14192">MKKPRAAPSTPSADPRHVPAAVAREVWKRDGGRCSFRLPDGSVCGSTRRLELDHIQPVALGGRSTADNLRVACWDHNSLHAEHVFGREHMEQFRKDAGRSAPALAGGSTSGARGEEAEAAGSTLTPRRRGTGS</sequence>
<dbReference type="InterPro" id="IPR002711">
    <property type="entry name" value="HNH"/>
</dbReference>
<dbReference type="GO" id="GO:0003676">
    <property type="term" value="F:nucleic acid binding"/>
    <property type="evidence" value="ECO:0007669"/>
    <property type="project" value="InterPro"/>
</dbReference>
<accession>A0A7I9VGP9</accession>
<dbReference type="InterPro" id="IPR003615">
    <property type="entry name" value="HNH_nuc"/>
</dbReference>